<proteinExistence type="predicted"/>
<sequence length="511" mass="60232">MALHLEGSSEQEYDPLNEHSMQLFVEQAQAIQKKFRLFRETLEENNDLKKLANLKATQLNERSTRLEGKERELEKKDIQFREKLEENKKLKSLMETKDTQLMEKDREIERLRETIDQQDIQLRKTTLECLESSRERNLKQRKIEELMETKASIEERFVELMKEKSDLAFELNDAKYKINDLTLQVSDCIIEASRLTEDKKRLSEKRNRLTDENNRLTEDRDRIASQRNKLAKKLKKISNGSEAVESEDEEKQILITQVNAYSRECDKLKGQLQTQCSEYNRSLAIEKKNCLRLESELRDQLLAHEQHNEKITRLTKDIEELTRQLDGCNKELSTEKDKVLEWSRKYDKEKEKREHLHKKHRAEKERHHEANVKHCDIIDQLLKELQRADKIIPRLEPSLNLIPESTTDENCCSIDQLLRDLDESRKNLLARNKHRYSDSTTSAYKASSSAAVATDGTTRERSCDPTAQEVVSSDDERPYDPSLVCPKCGRKFRVGQEQKQRRHINEFCTMK</sequence>
<evidence type="ECO:0000256" key="2">
    <source>
        <dbReference type="SAM" id="MobiDB-lite"/>
    </source>
</evidence>
<feature type="compositionally biased region" description="Low complexity" evidence="2">
    <location>
        <begin position="445"/>
        <end position="454"/>
    </location>
</feature>
<keyword evidence="1" id="KW-0175">Coiled coil</keyword>
<feature type="region of interest" description="Disordered" evidence="2">
    <location>
        <begin position="445"/>
        <end position="478"/>
    </location>
</feature>
<dbReference type="RefSeq" id="XP_019860482.1">
    <property type="nucleotide sequence ID" value="XM_020004923.1"/>
</dbReference>
<dbReference type="Proteomes" id="UP000007879">
    <property type="component" value="Unassembled WGS sequence"/>
</dbReference>
<evidence type="ECO:0000313" key="4">
    <source>
        <dbReference type="Proteomes" id="UP000007879"/>
    </source>
</evidence>
<accession>A0AAN0JTW2</accession>
<feature type="coiled-coil region" evidence="1">
    <location>
        <begin position="56"/>
        <end position="163"/>
    </location>
</feature>
<dbReference type="EnsemblMetazoa" id="XM_020004923.1">
    <property type="protein sequence ID" value="XP_019860482.1"/>
    <property type="gene ID" value="LOC105315077"/>
</dbReference>
<reference evidence="3" key="2">
    <citation type="submission" date="2024-06" db="UniProtKB">
        <authorList>
            <consortium name="EnsemblMetazoa"/>
        </authorList>
    </citation>
    <scope>IDENTIFICATION</scope>
</reference>
<dbReference type="KEGG" id="aqu:105315077"/>
<dbReference type="GeneID" id="105315077"/>
<evidence type="ECO:0000256" key="1">
    <source>
        <dbReference type="SAM" id="Coils"/>
    </source>
</evidence>
<reference evidence="4" key="1">
    <citation type="journal article" date="2010" name="Nature">
        <title>The Amphimedon queenslandica genome and the evolution of animal complexity.</title>
        <authorList>
            <person name="Srivastava M."/>
            <person name="Simakov O."/>
            <person name="Chapman J."/>
            <person name="Fahey B."/>
            <person name="Gauthier M.E."/>
            <person name="Mitros T."/>
            <person name="Richards G.S."/>
            <person name="Conaco C."/>
            <person name="Dacre M."/>
            <person name="Hellsten U."/>
            <person name="Larroux C."/>
            <person name="Putnam N.H."/>
            <person name="Stanke M."/>
            <person name="Adamska M."/>
            <person name="Darling A."/>
            <person name="Degnan S.M."/>
            <person name="Oakley T.H."/>
            <person name="Plachetzki D.C."/>
            <person name="Zhai Y."/>
            <person name="Adamski M."/>
            <person name="Calcino A."/>
            <person name="Cummins S.F."/>
            <person name="Goodstein D.M."/>
            <person name="Harris C."/>
            <person name="Jackson D.J."/>
            <person name="Leys S.P."/>
            <person name="Shu S."/>
            <person name="Woodcroft B.J."/>
            <person name="Vervoort M."/>
            <person name="Kosik K.S."/>
            <person name="Manning G."/>
            <person name="Degnan B.M."/>
            <person name="Rokhsar D.S."/>
        </authorList>
    </citation>
    <scope>NUCLEOTIDE SEQUENCE [LARGE SCALE GENOMIC DNA]</scope>
</reference>
<dbReference type="AlphaFoldDB" id="A0AAN0JTW2"/>
<organism evidence="3 4">
    <name type="scientific">Amphimedon queenslandica</name>
    <name type="common">Sponge</name>
    <dbReference type="NCBI Taxonomy" id="400682"/>
    <lineage>
        <taxon>Eukaryota</taxon>
        <taxon>Metazoa</taxon>
        <taxon>Porifera</taxon>
        <taxon>Demospongiae</taxon>
        <taxon>Heteroscleromorpha</taxon>
        <taxon>Haplosclerida</taxon>
        <taxon>Niphatidae</taxon>
        <taxon>Amphimedon</taxon>
    </lineage>
</organism>
<protein>
    <submittedName>
        <fullName evidence="3">Uncharacterized protein</fullName>
    </submittedName>
</protein>
<evidence type="ECO:0000313" key="3">
    <source>
        <dbReference type="EnsemblMetazoa" id="XP_019860482.1"/>
    </source>
</evidence>
<feature type="coiled-coil region" evidence="1">
    <location>
        <begin position="304"/>
        <end position="366"/>
    </location>
</feature>
<keyword evidence="4" id="KW-1185">Reference proteome</keyword>
<feature type="coiled-coil region" evidence="1">
    <location>
        <begin position="192"/>
        <end position="233"/>
    </location>
</feature>
<name>A0AAN0JTW2_AMPQE</name>